<dbReference type="InterPro" id="IPR011330">
    <property type="entry name" value="Glyco_hydro/deAcase_b/a-brl"/>
</dbReference>
<name>A0A847D1J0_9BACT</name>
<evidence type="ECO:0000256" key="1">
    <source>
        <dbReference type="SAM" id="Phobius"/>
    </source>
</evidence>
<evidence type="ECO:0008006" key="4">
    <source>
        <dbReference type="Google" id="ProtNLM"/>
    </source>
</evidence>
<dbReference type="GO" id="GO:0005975">
    <property type="term" value="P:carbohydrate metabolic process"/>
    <property type="evidence" value="ECO:0007669"/>
    <property type="project" value="InterPro"/>
</dbReference>
<keyword evidence="1" id="KW-0812">Transmembrane</keyword>
<evidence type="ECO:0000313" key="2">
    <source>
        <dbReference type="EMBL" id="NLD25511.1"/>
    </source>
</evidence>
<feature type="transmembrane region" description="Helical" evidence="1">
    <location>
        <begin position="12"/>
        <end position="29"/>
    </location>
</feature>
<keyword evidence="1" id="KW-1133">Transmembrane helix</keyword>
<evidence type="ECO:0000313" key="3">
    <source>
        <dbReference type="Proteomes" id="UP000545876"/>
    </source>
</evidence>
<protein>
    <recommendedName>
        <fullName evidence="4">NodB homology domain-containing protein</fullName>
    </recommendedName>
</protein>
<keyword evidence="1" id="KW-0472">Membrane</keyword>
<dbReference type="SUPFAM" id="SSF88713">
    <property type="entry name" value="Glycoside hydrolase/deacetylase"/>
    <property type="match status" value="1"/>
</dbReference>
<gene>
    <name evidence="2" type="ORF">GX656_02625</name>
</gene>
<comment type="caution">
    <text evidence="2">The sequence shown here is derived from an EMBL/GenBank/DDBJ whole genome shotgun (WGS) entry which is preliminary data.</text>
</comment>
<dbReference type="AlphaFoldDB" id="A0A847D1J0"/>
<accession>A0A847D1J0</accession>
<organism evidence="2 3">
    <name type="scientific">Candidatus Dojkabacteria bacterium</name>
    <dbReference type="NCBI Taxonomy" id="2099670"/>
    <lineage>
        <taxon>Bacteria</taxon>
        <taxon>Candidatus Dojkabacteria</taxon>
    </lineage>
</organism>
<proteinExistence type="predicted"/>
<dbReference type="EMBL" id="JAAZBX010000009">
    <property type="protein sequence ID" value="NLD25511.1"/>
    <property type="molecule type" value="Genomic_DNA"/>
</dbReference>
<sequence>MGHNNEQKFTTFFLLILILALSIGVFTIFKNNFDAQYKAKKESSQEVKGDAKSVDCATIQPLVQNVIENSSLPRKWYLKESVKGTTQSEILFDVVNSSIQDTDLEFFTLKYAVDKSENFKEMEYSKAQKKWLGKINLDELEVGEHLIKIFSDINGCDFAYAKELPFTLSYPVFVTWTLDWEGTDVKNSNLDSIVEISSKYEIPVTHFFNPYIYYSTSESRSKYITNWIINRKNLGDSVGLHLHMYDKYVTAAGVTPVEVKWGYNGYGEGYDVPTLEYSYSEFRKILSLAKSDFQRNGLSNPILYRAGGWFADGEILKALEDSGFVADSSGRTSYVIGTNKLVGPWKLSTNTQPYKLNMKDQNDTQNGDSKLWEIPNNGLDSWSFNAKQMISAFTENYSTGVSQNTKVVTYLSHPQGFEHDYSILNEVFTYISEFSFNTDSGPVIFVTIDKLPMLSENR</sequence>
<dbReference type="Gene3D" id="3.20.20.370">
    <property type="entry name" value="Glycoside hydrolase/deacetylase"/>
    <property type="match status" value="1"/>
</dbReference>
<dbReference type="Proteomes" id="UP000545876">
    <property type="component" value="Unassembled WGS sequence"/>
</dbReference>
<reference evidence="2 3" key="1">
    <citation type="journal article" date="2020" name="Biotechnol. Biofuels">
        <title>New insights from the biogas microbiome by comprehensive genome-resolved metagenomics of nearly 1600 species originating from multiple anaerobic digesters.</title>
        <authorList>
            <person name="Campanaro S."/>
            <person name="Treu L."/>
            <person name="Rodriguez-R L.M."/>
            <person name="Kovalovszki A."/>
            <person name="Ziels R.M."/>
            <person name="Maus I."/>
            <person name="Zhu X."/>
            <person name="Kougias P.G."/>
            <person name="Basile A."/>
            <person name="Luo G."/>
            <person name="Schluter A."/>
            <person name="Konstantinidis K.T."/>
            <person name="Angelidaki I."/>
        </authorList>
    </citation>
    <scope>NUCLEOTIDE SEQUENCE [LARGE SCALE GENOMIC DNA]</scope>
    <source>
        <strain evidence="2">AS06rmzACSIP_65</strain>
    </source>
</reference>